<evidence type="ECO:0000256" key="1">
    <source>
        <dbReference type="SAM" id="SignalP"/>
    </source>
</evidence>
<dbReference type="AlphaFoldDB" id="A0A0F7VKR6"/>
<sequence length="142" mass="15161">MRKIFAVVGMAITVVASTFAFSAPASAATGKCPMDANGIGFCLYYNSNQQGAYYRWGSGTGEVDDLAGYVFPNNGAGAGQPVKNNAASASYSMGGGCVCSNDFVRVFFYSGQQGDYDVVTSNTNVQLVKTYNENASWRSYYY</sequence>
<gene>
    <name evidence="2" type="primary">sle_01070</name>
</gene>
<evidence type="ECO:0008006" key="4">
    <source>
        <dbReference type="Google" id="ProtNLM"/>
    </source>
</evidence>
<dbReference type="EMBL" id="LN831790">
    <property type="protein sequence ID" value="CQR59569.1"/>
    <property type="molecule type" value="Genomic_DNA"/>
</dbReference>
<feature type="chain" id="PRO_5002524499" description="Secreted Protein" evidence="1">
    <location>
        <begin position="28"/>
        <end position="142"/>
    </location>
</feature>
<name>A0A0F7VKR6_STRLW</name>
<dbReference type="Proteomes" id="UP000035016">
    <property type="component" value="Chromosome Chromosome"/>
</dbReference>
<accession>A0A0F7VKR6</accession>
<dbReference type="KEGG" id="sle:sle_01070"/>
<protein>
    <recommendedName>
        <fullName evidence="4">Secreted Protein</fullName>
    </recommendedName>
</protein>
<evidence type="ECO:0000313" key="2">
    <source>
        <dbReference type="EMBL" id="CQR59569.1"/>
    </source>
</evidence>
<keyword evidence="1" id="KW-0732">Signal</keyword>
<feature type="signal peptide" evidence="1">
    <location>
        <begin position="1"/>
        <end position="27"/>
    </location>
</feature>
<proteinExistence type="predicted"/>
<organism evidence="2 3">
    <name type="scientific">Streptomyces leeuwenhoekii</name>
    <dbReference type="NCBI Taxonomy" id="1437453"/>
    <lineage>
        <taxon>Bacteria</taxon>
        <taxon>Bacillati</taxon>
        <taxon>Actinomycetota</taxon>
        <taxon>Actinomycetes</taxon>
        <taxon>Kitasatosporales</taxon>
        <taxon>Streptomycetaceae</taxon>
        <taxon>Streptomyces</taxon>
    </lineage>
</organism>
<reference evidence="2 3" key="1">
    <citation type="submission" date="2015-02" db="EMBL/GenBank/DDBJ databases">
        <authorList>
            <person name="Gomez-Escribano P.J."/>
        </authorList>
    </citation>
    <scope>NUCLEOTIDE SEQUENCE [LARGE SCALE GENOMIC DNA]</scope>
    <source>
        <strain evidence="3">C34 (DSM 42122 / NRRL B-24963)</strain>
    </source>
</reference>
<evidence type="ECO:0000313" key="3">
    <source>
        <dbReference type="Proteomes" id="UP000035016"/>
    </source>
</evidence>